<gene>
    <name evidence="2" type="ORF">CHS0354_015078</name>
</gene>
<dbReference type="PANTHER" id="PTHR23080">
    <property type="entry name" value="THAP DOMAIN PROTEIN"/>
    <property type="match status" value="1"/>
</dbReference>
<protein>
    <recommendedName>
        <fullName evidence="1">Transposase Helix-turn-helix domain-containing protein</fullName>
    </recommendedName>
</protein>
<dbReference type="Pfam" id="PF13613">
    <property type="entry name" value="HTH_Tnp_4"/>
    <property type="match status" value="1"/>
</dbReference>
<evidence type="ECO:0000313" key="3">
    <source>
        <dbReference type="Proteomes" id="UP001195483"/>
    </source>
</evidence>
<feature type="domain" description="Transposase Helix-turn-helix" evidence="1">
    <location>
        <begin position="12"/>
        <end position="60"/>
    </location>
</feature>
<reference evidence="2" key="2">
    <citation type="journal article" date="2021" name="Genome Biol. Evol.">
        <title>Developing a high-quality reference genome for a parasitic bivalve with doubly uniparental inheritance (Bivalvia: Unionida).</title>
        <authorList>
            <person name="Smith C.H."/>
        </authorList>
    </citation>
    <scope>NUCLEOTIDE SEQUENCE</scope>
    <source>
        <strain evidence="2">CHS0354</strain>
        <tissue evidence="2">Mantle</tissue>
    </source>
</reference>
<sequence length="100" mass="11719">MMIRTNIFSHIDSEIQLLLVFYKLKQNPVGSLLASDFNISTGGIPELFKFWIKRMYRKFKIIKIWPSKENIQNHMPLSIKQHFPDLVAIADCIEFSTHVP</sequence>
<organism evidence="2 3">
    <name type="scientific">Potamilus streckersoni</name>
    <dbReference type="NCBI Taxonomy" id="2493646"/>
    <lineage>
        <taxon>Eukaryota</taxon>
        <taxon>Metazoa</taxon>
        <taxon>Spiralia</taxon>
        <taxon>Lophotrochozoa</taxon>
        <taxon>Mollusca</taxon>
        <taxon>Bivalvia</taxon>
        <taxon>Autobranchia</taxon>
        <taxon>Heteroconchia</taxon>
        <taxon>Palaeoheterodonta</taxon>
        <taxon>Unionida</taxon>
        <taxon>Unionoidea</taxon>
        <taxon>Unionidae</taxon>
        <taxon>Ambleminae</taxon>
        <taxon>Lampsilini</taxon>
        <taxon>Potamilus</taxon>
    </lineage>
</organism>
<dbReference type="EMBL" id="JAEAOA010000935">
    <property type="protein sequence ID" value="KAK3609885.1"/>
    <property type="molecule type" value="Genomic_DNA"/>
</dbReference>
<name>A0AAE0WDZ9_9BIVA</name>
<comment type="caution">
    <text evidence="2">The sequence shown here is derived from an EMBL/GenBank/DDBJ whole genome shotgun (WGS) entry which is preliminary data.</text>
</comment>
<dbReference type="AlphaFoldDB" id="A0AAE0WDZ9"/>
<reference evidence="2" key="3">
    <citation type="submission" date="2023-05" db="EMBL/GenBank/DDBJ databases">
        <authorList>
            <person name="Smith C.H."/>
        </authorList>
    </citation>
    <scope>NUCLEOTIDE SEQUENCE</scope>
    <source>
        <strain evidence="2">CHS0354</strain>
        <tissue evidence="2">Mantle</tissue>
    </source>
</reference>
<evidence type="ECO:0000313" key="2">
    <source>
        <dbReference type="EMBL" id="KAK3609885.1"/>
    </source>
</evidence>
<proteinExistence type="predicted"/>
<keyword evidence="3" id="KW-1185">Reference proteome</keyword>
<accession>A0AAE0WDZ9</accession>
<dbReference type="Proteomes" id="UP001195483">
    <property type="component" value="Unassembled WGS sequence"/>
</dbReference>
<dbReference type="InterPro" id="IPR027805">
    <property type="entry name" value="Transposase_HTH_dom"/>
</dbReference>
<reference evidence="2" key="1">
    <citation type="journal article" date="2021" name="Genome Biol. Evol.">
        <title>A High-Quality Reference Genome for a Parasitic Bivalve with Doubly Uniparental Inheritance (Bivalvia: Unionida).</title>
        <authorList>
            <person name="Smith C.H."/>
        </authorList>
    </citation>
    <scope>NUCLEOTIDE SEQUENCE</scope>
    <source>
        <strain evidence="2">CHS0354</strain>
    </source>
</reference>
<evidence type="ECO:0000259" key="1">
    <source>
        <dbReference type="Pfam" id="PF13613"/>
    </source>
</evidence>